<feature type="transmembrane region" description="Helical" evidence="2">
    <location>
        <begin position="23"/>
        <end position="48"/>
    </location>
</feature>
<dbReference type="Proteomes" id="UP001501666">
    <property type="component" value="Unassembled WGS sequence"/>
</dbReference>
<reference evidence="4" key="1">
    <citation type="journal article" date="2019" name="Int. J. Syst. Evol. Microbiol.">
        <title>The Global Catalogue of Microorganisms (GCM) 10K type strain sequencing project: providing services to taxonomists for standard genome sequencing and annotation.</title>
        <authorList>
            <consortium name="The Broad Institute Genomics Platform"/>
            <consortium name="The Broad Institute Genome Sequencing Center for Infectious Disease"/>
            <person name="Wu L."/>
            <person name="Ma J."/>
        </authorList>
    </citation>
    <scope>NUCLEOTIDE SEQUENCE [LARGE SCALE GENOMIC DNA]</scope>
    <source>
        <strain evidence="4">JCM 6835</strain>
    </source>
</reference>
<evidence type="ECO:0000256" key="2">
    <source>
        <dbReference type="SAM" id="Phobius"/>
    </source>
</evidence>
<evidence type="ECO:0000313" key="3">
    <source>
        <dbReference type="EMBL" id="GAA2701299.1"/>
    </source>
</evidence>
<organism evidence="3 4">
    <name type="scientific">Nonomuraea recticatena</name>
    <dbReference type="NCBI Taxonomy" id="46178"/>
    <lineage>
        <taxon>Bacteria</taxon>
        <taxon>Bacillati</taxon>
        <taxon>Actinomycetota</taxon>
        <taxon>Actinomycetes</taxon>
        <taxon>Streptosporangiales</taxon>
        <taxon>Streptosporangiaceae</taxon>
        <taxon>Nonomuraea</taxon>
    </lineage>
</organism>
<keyword evidence="4" id="KW-1185">Reference proteome</keyword>
<protein>
    <submittedName>
        <fullName evidence="3">Pentapeptide repeat-containing protein</fullName>
    </submittedName>
</protein>
<evidence type="ECO:0000256" key="1">
    <source>
        <dbReference type="SAM" id="MobiDB-lite"/>
    </source>
</evidence>
<name>A0ABP6FZ70_9ACTN</name>
<dbReference type="InterPro" id="IPR001646">
    <property type="entry name" value="5peptide_repeat"/>
</dbReference>
<keyword evidence="2" id="KW-1133">Transmembrane helix</keyword>
<keyword evidence="2" id="KW-0472">Membrane</keyword>
<dbReference type="RefSeq" id="WP_346157905.1">
    <property type="nucleotide sequence ID" value="NZ_BAAATE010000066.1"/>
</dbReference>
<feature type="region of interest" description="Disordered" evidence="1">
    <location>
        <begin position="403"/>
        <end position="422"/>
    </location>
</feature>
<sequence>MGELEKSGAGEPPGLRLMRIGPALTVTAAAAVVLLAGVIAGGLALLGVQGLKPEAQVSATTLFDLLKIAFAVVAGLGGLVALVVAYRRQKVAEAAQVLAEQSSQREATKLHNERFTTASGQLGHDSPAVRLAGAHALAGLADDAPTRELRQTCIDVLCAYLRMPYTPKPAKDAPEADRLAFAGLREVRHTIIRLITAHLRDNATVSWQGHDLDFTGVVFDGGDFSGAEFSGGMVTFRGAEFSSGGVAFSGAVFSGGIVDFGHAEFSGGVVTFSYAQFLNGGMVYLGAVFSSGSVAFSHAQFSGGEVSFIAAQFAGSAVGFNRAEFSGGTVAFSYARFSGGTVDFRDAQFSGGTVDFRDAQFFGGAVDFRCQYPGPLWEAPPMGIPDPVPPGVLEPAWWPHSGAVPGAVESKGTPDGPTAVKE</sequence>
<gene>
    <name evidence="3" type="ORF">GCM10010412_098950</name>
</gene>
<comment type="caution">
    <text evidence="3">The sequence shown here is derived from an EMBL/GenBank/DDBJ whole genome shotgun (WGS) entry which is preliminary data.</text>
</comment>
<dbReference type="Pfam" id="PF13576">
    <property type="entry name" value="Pentapeptide_3"/>
    <property type="match status" value="1"/>
</dbReference>
<proteinExistence type="predicted"/>
<evidence type="ECO:0000313" key="4">
    <source>
        <dbReference type="Proteomes" id="UP001501666"/>
    </source>
</evidence>
<dbReference type="EMBL" id="BAAATE010000066">
    <property type="protein sequence ID" value="GAA2701299.1"/>
    <property type="molecule type" value="Genomic_DNA"/>
</dbReference>
<keyword evidence="2" id="KW-0812">Transmembrane</keyword>
<feature type="transmembrane region" description="Helical" evidence="2">
    <location>
        <begin position="68"/>
        <end position="86"/>
    </location>
</feature>
<dbReference type="Gene3D" id="2.160.20.80">
    <property type="entry name" value="E3 ubiquitin-protein ligase SopA"/>
    <property type="match status" value="1"/>
</dbReference>
<accession>A0ABP6FZ70</accession>